<organism evidence="5 6">
    <name type="scientific">Diversispora epigaea</name>
    <dbReference type="NCBI Taxonomy" id="1348612"/>
    <lineage>
        <taxon>Eukaryota</taxon>
        <taxon>Fungi</taxon>
        <taxon>Fungi incertae sedis</taxon>
        <taxon>Mucoromycota</taxon>
        <taxon>Glomeromycotina</taxon>
        <taxon>Glomeromycetes</taxon>
        <taxon>Diversisporales</taxon>
        <taxon>Diversisporaceae</taxon>
        <taxon>Diversispora</taxon>
    </lineage>
</organism>
<feature type="region of interest" description="Disordered" evidence="2">
    <location>
        <begin position="116"/>
        <end position="193"/>
    </location>
</feature>
<evidence type="ECO:0000259" key="4">
    <source>
        <dbReference type="Pfam" id="PF10342"/>
    </source>
</evidence>
<feature type="chain" id="PRO_5017375156" description="Yeast cell wall synthesis Kre9/Knh1-like N-terminal domain-containing protein" evidence="3">
    <location>
        <begin position="26"/>
        <end position="220"/>
    </location>
</feature>
<sequence>MVRLNTSVFILSTIIVALMANSVFAGVVIVTPSTDLVQGSEYSIGWTSDGSDTSSTGSLRAENNITSADTTIVDDVDLSSESYSWTVSVSPGTYHFVMTVGSATYYSANFNVVASSETTTDTPTTAKTTTSNKPTSVNTAKTSGSVPGSTSASASGSGKPTSAASPTSTSSTTSTSKATTTSSGGSPAPNAGNGAQTLKPNLLNLCLGLGAIASVIIKYF</sequence>
<keyword evidence="1 3" id="KW-0732">Signal</keyword>
<evidence type="ECO:0000313" key="6">
    <source>
        <dbReference type="Proteomes" id="UP000266861"/>
    </source>
</evidence>
<evidence type="ECO:0000313" key="5">
    <source>
        <dbReference type="EMBL" id="RHZ72700.1"/>
    </source>
</evidence>
<dbReference type="Pfam" id="PF10342">
    <property type="entry name" value="Kre9_KNH"/>
    <property type="match status" value="1"/>
</dbReference>
<reference evidence="5 6" key="1">
    <citation type="submission" date="2018-08" db="EMBL/GenBank/DDBJ databases">
        <title>Genome and evolution of the arbuscular mycorrhizal fungus Diversispora epigaea (formerly Glomus versiforme) and its bacterial endosymbionts.</title>
        <authorList>
            <person name="Sun X."/>
            <person name="Fei Z."/>
            <person name="Harrison M."/>
        </authorList>
    </citation>
    <scope>NUCLEOTIDE SEQUENCE [LARGE SCALE GENOMIC DNA]</scope>
    <source>
        <strain evidence="5 6">IT104</strain>
    </source>
</reference>
<dbReference type="InterPro" id="IPR018466">
    <property type="entry name" value="Kre9/Knh1-like_N"/>
</dbReference>
<name>A0A397IJ70_9GLOM</name>
<evidence type="ECO:0000256" key="3">
    <source>
        <dbReference type="SAM" id="SignalP"/>
    </source>
</evidence>
<dbReference type="Proteomes" id="UP000266861">
    <property type="component" value="Unassembled WGS sequence"/>
</dbReference>
<feature type="domain" description="Yeast cell wall synthesis Kre9/Knh1-like N-terminal" evidence="4">
    <location>
        <begin position="34"/>
        <end position="112"/>
    </location>
</feature>
<evidence type="ECO:0000256" key="2">
    <source>
        <dbReference type="SAM" id="MobiDB-lite"/>
    </source>
</evidence>
<gene>
    <name evidence="5" type="ORF">Glove_241g16</name>
</gene>
<feature type="signal peptide" evidence="3">
    <location>
        <begin position="1"/>
        <end position="25"/>
    </location>
</feature>
<dbReference type="AlphaFoldDB" id="A0A397IJ70"/>
<dbReference type="EMBL" id="PQFF01000223">
    <property type="protein sequence ID" value="RHZ72700.1"/>
    <property type="molecule type" value="Genomic_DNA"/>
</dbReference>
<dbReference type="OrthoDB" id="10602016at2759"/>
<protein>
    <recommendedName>
        <fullName evidence="4">Yeast cell wall synthesis Kre9/Knh1-like N-terminal domain-containing protein</fullName>
    </recommendedName>
</protein>
<keyword evidence="6" id="KW-1185">Reference proteome</keyword>
<evidence type="ECO:0000256" key="1">
    <source>
        <dbReference type="ARBA" id="ARBA00022729"/>
    </source>
</evidence>
<comment type="caution">
    <text evidence="5">The sequence shown here is derived from an EMBL/GenBank/DDBJ whole genome shotgun (WGS) entry which is preliminary data.</text>
</comment>
<proteinExistence type="predicted"/>
<accession>A0A397IJ70</accession>